<reference evidence="5" key="1">
    <citation type="submission" date="2024-02" db="EMBL/GenBank/DDBJ databases">
        <title>Sediminibacterium planktonica sp. nov. and Sediminibacterium longus sp. nov., isolated from surface lake and river water.</title>
        <authorList>
            <person name="Watanabe K."/>
            <person name="Takemine S."/>
            <person name="Ishii Y."/>
            <person name="Ogata Y."/>
            <person name="Shindo C."/>
            <person name="Suda W."/>
        </authorList>
    </citation>
    <scope>NUCLEOTIDE SEQUENCE</scope>
    <source>
        <strain evidence="5">KACHI17</strain>
    </source>
</reference>
<dbReference type="InterPro" id="IPR037066">
    <property type="entry name" value="Plug_dom_sf"/>
</dbReference>
<dbReference type="InterPro" id="IPR041700">
    <property type="entry name" value="OMP_b-brl_3"/>
</dbReference>
<dbReference type="Pfam" id="PF14905">
    <property type="entry name" value="OMP_b-brl_3"/>
    <property type="match status" value="1"/>
</dbReference>
<dbReference type="SUPFAM" id="SSF56935">
    <property type="entry name" value="Porins"/>
    <property type="match status" value="1"/>
</dbReference>
<dbReference type="InterPro" id="IPR036942">
    <property type="entry name" value="Beta-barrel_TonB_sf"/>
</dbReference>
<dbReference type="GO" id="GO:0009279">
    <property type="term" value="C:cell outer membrane"/>
    <property type="evidence" value="ECO:0007669"/>
    <property type="project" value="UniProtKB-SubCell"/>
</dbReference>
<evidence type="ECO:0000256" key="1">
    <source>
        <dbReference type="ARBA" id="ARBA00004442"/>
    </source>
</evidence>
<dbReference type="Gene3D" id="2.60.40.1120">
    <property type="entry name" value="Carboxypeptidase-like, regulatory domain"/>
    <property type="match status" value="1"/>
</dbReference>
<dbReference type="Pfam" id="PF13620">
    <property type="entry name" value="CarboxypepD_reg"/>
    <property type="match status" value="1"/>
</dbReference>
<name>A0AAT9GGX6_9BACT</name>
<accession>A0AAT9GGX6</accession>
<keyword evidence="3" id="KW-0998">Cell outer membrane</keyword>
<dbReference type="Gene3D" id="2.40.170.20">
    <property type="entry name" value="TonB-dependent receptor, beta-barrel domain"/>
    <property type="match status" value="1"/>
</dbReference>
<feature type="domain" description="Outer membrane protein beta-barrel" evidence="4">
    <location>
        <begin position="359"/>
        <end position="763"/>
    </location>
</feature>
<dbReference type="InterPro" id="IPR008969">
    <property type="entry name" value="CarboxyPept-like_regulatory"/>
</dbReference>
<comment type="subcellular location">
    <subcellularLocation>
        <location evidence="1">Cell outer membrane</location>
    </subcellularLocation>
</comment>
<evidence type="ECO:0000256" key="2">
    <source>
        <dbReference type="ARBA" id="ARBA00023136"/>
    </source>
</evidence>
<evidence type="ECO:0000259" key="4">
    <source>
        <dbReference type="Pfam" id="PF14905"/>
    </source>
</evidence>
<evidence type="ECO:0000313" key="5">
    <source>
        <dbReference type="EMBL" id="BFG69930.1"/>
    </source>
</evidence>
<evidence type="ECO:0000256" key="3">
    <source>
        <dbReference type="ARBA" id="ARBA00023237"/>
    </source>
</evidence>
<proteinExistence type="predicted"/>
<dbReference type="PANTHER" id="PTHR40980:SF4">
    <property type="entry name" value="TONB-DEPENDENT RECEPTOR-LIKE BETA-BARREL DOMAIN-CONTAINING PROTEIN"/>
    <property type="match status" value="1"/>
</dbReference>
<dbReference type="SUPFAM" id="SSF49464">
    <property type="entry name" value="Carboxypeptidase regulatory domain-like"/>
    <property type="match status" value="1"/>
</dbReference>
<dbReference type="AlphaFoldDB" id="A0AAT9GGX6"/>
<dbReference type="EMBL" id="AP029612">
    <property type="protein sequence ID" value="BFG69930.1"/>
    <property type="molecule type" value="Genomic_DNA"/>
</dbReference>
<dbReference type="Gene3D" id="2.170.130.10">
    <property type="entry name" value="TonB-dependent receptor, plug domain"/>
    <property type="match status" value="1"/>
</dbReference>
<sequence length="784" mass="87679">MTGTVIDSIGHPLQYATIALFKEKKEKVISMTYTDSKGKFLITHSNTGEHWLQVSLEGYEVSWNRVMLNKEDMDVGSIILKTSIKELQGVTVTNTKRLVSMREDGISYNAENDPMANSEKALDLLKKTPMVSVDGNGKVMINGQTSFRVLVNGRETAQFARDASEALKNYPGSIIKRIDIITNPSAKYDAEGVGGLINIITKKNVIGYNASVDIWNNYFNPFDWSSNVARGGNMTFNMKKDKVGLVVGLLYDGNQNFIYRENETIRSLSSAAFSKRTSTGISQSSTYSPEGNWELTYEIDSMNAISIYGTFDRTRNESDKSRLFTLEGNPSTTTIQSDFLSVQNQKSIDLSSGIDYIKKFKSNPAKEFTIKLYGVFGDNDLRNTSAQYNSTGSDRFILNDNISSDKQYTIQTDYILPGKNKRILEIGAKAILRRAISDYQSYIKSTASGTYQPNPLNSDNFNYHQNVYSTYASKSFTSGRLNFRIGLRMEHTVINGNFISTGTAVQQSYTRWLPNFLVGARTKNGSYFSFSYSQRLNRPYVNALNPFVNNIDSLNVSTGNPNLGPQLSHVMNFQYRLSGKKIFTTFSLGYNFSNSYIIYGYFFNKSTGVTTFQPQNGGTSRIAFLNIGLNATPSKSVRLNFNGNISYLRIASPSLGQQTNQGFSGQTGTNGSYEIGSKLIATWFANYYFPVLLLQGNVNAYYAYGFGSRYIISKGKLFASVSINNLFNKRGEFLRIREFADANFASEVKTFNRFRGVTMSLTWSFGKLDQSVSKKKGISNTDLL</sequence>
<gene>
    <name evidence="5" type="ORF">KACHI17_08110</name>
</gene>
<protein>
    <submittedName>
        <fullName evidence="5">Outer membrane beta-barrel family protein</fullName>
    </submittedName>
</protein>
<dbReference type="PANTHER" id="PTHR40980">
    <property type="entry name" value="PLUG DOMAIN-CONTAINING PROTEIN"/>
    <property type="match status" value="1"/>
</dbReference>
<organism evidence="5">
    <name type="scientific">Sediminibacterium sp. KACHI17</name>
    <dbReference type="NCBI Taxonomy" id="1751071"/>
    <lineage>
        <taxon>Bacteria</taxon>
        <taxon>Pseudomonadati</taxon>
        <taxon>Bacteroidota</taxon>
        <taxon>Chitinophagia</taxon>
        <taxon>Chitinophagales</taxon>
        <taxon>Chitinophagaceae</taxon>
        <taxon>Sediminibacterium</taxon>
    </lineage>
</organism>
<keyword evidence="2" id="KW-0472">Membrane</keyword>